<reference evidence="2 3" key="1">
    <citation type="journal article" date="2014" name="PLoS ONE">
        <title>Global Analysis of Gene Expression Profiles in Physic Nut (Jatropha curcas L.) Seedlings Exposed to Salt Stress.</title>
        <authorList>
            <person name="Zhang L."/>
            <person name="Zhang C."/>
            <person name="Wu P."/>
            <person name="Chen Y."/>
            <person name="Li M."/>
            <person name="Jiang H."/>
            <person name="Wu G."/>
        </authorList>
    </citation>
    <scope>NUCLEOTIDE SEQUENCE [LARGE SCALE GENOMIC DNA]</scope>
    <source>
        <strain evidence="3">cv. GZQX0401</strain>
        <tissue evidence="2">Young leaves</tissue>
    </source>
</reference>
<evidence type="ECO:0000313" key="3">
    <source>
        <dbReference type="Proteomes" id="UP000027138"/>
    </source>
</evidence>
<dbReference type="EMBL" id="KK914469">
    <property type="protein sequence ID" value="KDP35849.1"/>
    <property type="molecule type" value="Genomic_DNA"/>
</dbReference>
<name>A0A067KVH0_JATCU</name>
<proteinExistence type="predicted"/>
<evidence type="ECO:0000256" key="1">
    <source>
        <dbReference type="SAM" id="MobiDB-lite"/>
    </source>
</evidence>
<gene>
    <name evidence="2" type="ORF">JCGZ_10330</name>
</gene>
<feature type="region of interest" description="Disordered" evidence="1">
    <location>
        <begin position="107"/>
        <end position="128"/>
    </location>
</feature>
<sequence length="128" mass="13681">MASVHSSLMSAAVAGGVATKIASSLLLRNFPATPAPLASRRNAVSPSFSASSPAATAAWVRCGSPPLDRRQWWQWLSMPVPARPATGSTNGRQNQAPYEISSLGVCGSQNSRPKRFPDHRAWQPATRR</sequence>
<dbReference type="Proteomes" id="UP000027138">
    <property type="component" value="Unassembled WGS sequence"/>
</dbReference>
<keyword evidence="3" id="KW-1185">Reference proteome</keyword>
<accession>A0A067KVH0</accession>
<dbReference type="AlphaFoldDB" id="A0A067KVH0"/>
<organism evidence="2 3">
    <name type="scientific">Jatropha curcas</name>
    <name type="common">Barbados nut</name>
    <dbReference type="NCBI Taxonomy" id="180498"/>
    <lineage>
        <taxon>Eukaryota</taxon>
        <taxon>Viridiplantae</taxon>
        <taxon>Streptophyta</taxon>
        <taxon>Embryophyta</taxon>
        <taxon>Tracheophyta</taxon>
        <taxon>Spermatophyta</taxon>
        <taxon>Magnoliopsida</taxon>
        <taxon>eudicotyledons</taxon>
        <taxon>Gunneridae</taxon>
        <taxon>Pentapetalae</taxon>
        <taxon>rosids</taxon>
        <taxon>fabids</taxon>
        <taxon>Malpighiales</taxon>
        <taxon>Euphorbiaceae</taxon>
        <taxon>Crotonoideae</taxon>
        <taxon>Jatropheae</taxon>
        <taxon>Jatropha</taxon>
    </lineage>
</organism>
<evidence type="ECO:0000313" key="2">
    <source>
        <dbReference type="EMBL" id="KDP35849.1"/>
    </source>
</evidence>
<protein>
    <submittedName>
        <fullName evidence="2">Uncharacterized protein</fullName>
    </submittedName>
</protein>